<evidence type="ECO:0000256" key="6">
    <source>
        <dbReference type="SAM" id="MobiDB-lite"/>
    </source>
</evidence>
<evidence type="ECO:0000256" key="5">
    <source>
        <dbReference type="PROSITE-ProRule" id="PRU01240"/>
    </source>
</evidence>
<dbReference type="AlphaFoldDB" id="A0A3N4I7T9"/>
<evidence type="ECO:0000313" key="9">
    <source>
        <dbReference type="Proteomes" id="UP000275078"/>
    </source>
</evidence>
<dbReference type="GO" id="GO:0004252">
    <property type="term" value="F:serine-type endopeptidase activity"/>
    <property type="evidence" value="ECO:0007669"/>
    <property type="project" value="UniProtKB-UniRule"/>
</dbReference>
<dbReference type="GO" id="GO:0006508">
    <property type="term" value="P:proteolysis"/>
    <property type="evidence" value="ECO:0007669"/>
    <property type="project" value="UniProtKB-KW"/>
</dbReference>
<dbReference type="InterPro" id="IPR050131">
    <property type="entry name" value="Peptidase_S8_subtilisin-like"/>
</dbReference>
<dbReference type="Proteomes" id="UP000275078">
    <property type="component" value="Unassembled WGS sequence"/>
</dbReference>
<dbReference type="PROSITE" id="PS51892">
    <property type="entry name" value="SUBTILASE"/>
    <property type="match status" value="1"/>
</dbReference>
<evidence type="ECO:0000256" key="2">
    <source>
        <dbReference type="ARBA" id="ARBA00022670"/>
    </source>
</evidence>
<dbReference type="EMBL" id="ML119678">
    <property type="protein sequence ID" value="RPA81547.1"/>
    <property type="molecule type" value="Genomic_DNA"/>
</dbReference>
<feature type="domain" description="Peptidase S8/S53" evidence="7">
    <location>
        <begin position="256"/>
        <end position="497"/>
    </location>
</feature>
<evidence type="ECO:0000259" key="7">
    <source>
        <dbReference type="Pfam" id="PF00082"/>
    </source>
</evidence>
<dbReference type="CDD" id="cd00306">
    <property type="entry name" value="Peptidases_S8_S53"/>
    <property type="match status" value="1"/>
</dbReference>
<dbReference type="SUPFAM" id="SSF52743">
    <property type="entry name" value="Subtilisin-like"/>
    <property type="match status" value="1"/>
</dbReference>
<dbReference type="STRING" id="1160509.A0A3N4I7T9"/>
<dbReference type="Pfam" id="PF00082">
    <property type="entry name" value="Peptidase_S8"/>
    <property type="match status" value="1"/>
</dbReference>
<feature type="compositionally biased region" description="Polar residues" evidence="6">
    <location>
        <begin position="24"/>
        <end position="43"/>
    </location>
</feature>
<dbReference type="InterPro" id="IPR036852">
    <property type="entry name" value="Peptidase_S8/S53_dom_sf"/>
</dbReference>
<keyword evidence="2 5" id="KW-0645">Protease</keyword>
<evidence type="ECO:0000256" key="4">
    <source>
        <dbReference type="ARBA" id="ARBA00022825"/>
    </source>
</evidence>
<keyword evidence="9" id="KW-1185">Reference proteome</keyword>
<organism evidence="8 9">
    <name type="scientific">Ascobolus immersus RN42</name>
    <dbReference type="NCBI Taxonomy" id="1160509"/>
    <lineage>
        <taxon>Eukaryota</taxon>
        <taxon>Fungi</taxon>
        <taxon>Dikarya</taxon>
        <taxon>Ascomycota</taxon>
        <taxon>Pezizomycotina</taxon>
        <taxon>Pezizomycetes</taxon>
        <taxon>Pezizales</taxon>
        <taxon>Ascobolaceae</taxon>
        <taxon>Ascobolus</taxon>
    </lineage>
</organism>
<proteinExistence type="inferred from homology"/>
<dbReference type="Gene3D" id="3.40.50.200">
    <property type="entry name" value="Peptidase S8/S53 domain"/>
    <property type="match status" value="1"/>
</dbReference>
<feature type="active site" description="Charge relay system" evidence="5">
    <location>
        <position position="303"/>
    </location>
</feature>
<comment type="similarity">
    <text evidence="1 5">Belongs to the peptidase S8 family.</text>
</comment>
<feature type="active site" description="Charge relay system" evidence="5">
    <location>
        <position position="480"/>
    </location>
</feature>
<gene>
    <name evidence="8" type="ORF">BJ508DRAFT_361764</name>
</gene>
<sequence length="531" mass="58302">MPSPSSDPPFAPSTSPMPKPSDPSKLSTTNATTSQPTSASTGLITPPHPSGKLAKLPSASTKCDTPATDPFANCVSVQEQRWASFGLESDEKMYRFENGPPIFGTHAAYEQTRVDSKNDPDELALIYVHLQDNLSDDQYERHYRVMYDRAIALERRGIAGAGIIKDLCEDPEWMEYYCVYTAATLQEIQQDTEVTECYIIGNEKYRKCGSVRVDTWAQAGMVKAHWNKRTFDEGEANGHYIRFPPNFRRADLGRDNIIFIIDDFLDTSLVALQDAAGQSRAQVGYDLFPNHTPGYQNQPFEGHSDQMMVLAAGKTGGIAPAARIIAINVYEEGDPDTNPHNIYAALHWIRNRVESHGLQRRAVVNVSLSGGNDIIARGMQNYIERRLLPLDVVVVHSAGNTNREITPAAPIFPQMSPHVIVVGGMNHHGWCYRDVPDANNPAELVGSNRGDVVTVVAPATRLVVHLNGDDQPSIEFEGTSGATALVSGFVACLLDGNRTHADILNVFNVDNAQKHVRAPVNDIVSPILCVD</sequence>
<reference evidence="8 9" key="1">
    <citation type="journal article" date="2018" name="Nat. Ecol. Evol.">
        <title>Pezizomycetes genomes reveal the molecular basis of ectomycorrhizal truffle lifestyle.</title>
        <authorList>
            <person name="Murat C."/>
            <person name="Payen T."/>
            <person name="Noel B."/>
            <person name="Kuo A."/>
            <person name="Morin E."/>
            <person name="Chen J."/>
            <person name="Kohler A."/>
            <person name="Krizsan K."/>
            <person name="Balestrini R."/>
            <person name="Da Silva C."/>
            <person name="Montanini B."/>
            <person name="Hainaut M."/>
            <person name="Levati E."/>
            <person name="Barry K.W."/>
            <person name="Belfiori B."/>
            <person name="Cichocki N."/>
            <person name="Clum A."/>
            <person name="Dockter R.B."/>
            <person name="Fauchery L."/>
            <person name="Guy J."/>
            <person name="Iotti M."/>
            <person name="Le Tacon F."/>
            <person name="Lindquist E.A."/>
            <person name="Lipzen A."/>
            <person name="Malagnac F."/>
            <person name="Mello A."/>
            <person name="Molinier V."/>
            <person name="Miyauchi S."/>
            <person name="Poulain J."/>
            <person name="Riccioni C."/>
            <person name="Rubini A."/>
            <person name="Sitrit Y."/>
            <person name="Splivallo R."/>
            <person name="Traeger S."/>
            <person name="Wang M."/>
            <person name="Zifcakova L."/>
            <person name="Wipf D."/>
            <person name="Zambonelli A."/>
            <person name="Paolocci F."/>
            <person name="Nowrousian M."/>
            <person name="Ottonello S."/>
            <person name="Baldrian P."/>
            <person name="Spatafora J.W."/>
            <person name="Henrissat B."/>
            <person name="Nagy L.G."/>
            <person name="Aury J.M."/>
            <person name="Wincker P."/>
            <person name="Grigoriev I.V."/>
            <person name="Bonfante P."/>
            <person name="Martin F.M."/>
        </authorList>
    </citation>
    <scope>NUCLEOTIDE SEQUENCE [LARGE SCALE GENOMIC DNA]</scope>
    <source>
        <strain evidence="8 9">RN42</strain>
    </source>
</reference>
<name>A0A3N4I7T9_ASCIM</name>
<evidence type="ECO:0000313" key="8">
    <source>
        <dbReference type="EMBL" id="RPA81547.1"/>
    </source>
</evidence>
<dbReference type="PANTHER" id="PTHR43806">
    <property type="entry name" value="PEPTIDASE S8"/>
    <property type="match status" value="1"/>
</dbReference>
<keyword evidence="3 5" id="KW-0378">Hydrolase</keyword>
<evidence type="ECO:0000256" key="3">
    <source>
        <dbReference type="ARBA" id="ARBA00022801"/>
    </source>
</evidence>
<feature type="active site" description="Charge relay system" evidence="5">
    <location>
        <position position="262"/>
    </location>
</feature>
<dbReference type="InterPro" id="IPR000209">
    <property type="entry name" value="Peptidase_S8/S53_dom"/>
</dbReference>
<protein>
    <submittedName>
        <fullName evidence="8">Subtilisin-like protein</fullName>
    </submittedName>
</protein>
<keyword evidence="4 5" id="KW-0720">Serine protease</keyword>
<accession>A0A3N4I7T9</accession>
<dbReference type="OrthoDB" id="1896086at2759"/>
<evidence type="ECO:0000256" key="1">
    <source>
        <dbReference type="ARBA" id="ARBA00011073"/>
    </source>
</evidence>
<feature type="region of interest" description="Disordered" evidence="6">
    <location>
        <begin position="1"/>
        <end position="62"/>
    </location>
</feature>
<feature type="compositionally biased region" description="Pro residues" evidence="6">
    <location>
        <begin position="1"/>
        <end position="21"/>
    </location>
</feature>
<dbReference type="PANTHER" id="PTHR43806:SF11">
    <property type="entry name" value="CEREVISIN-RELATED"/>
    <property type="match status" value="1"/>
</dbReference>